<sequence>MWKAQHLPSLIPSPFHRLPHSSSTGTCSLFCSSICLLLHFSALHSEAITPPCSTSPHRALLHFSPPSKSKQAATYCFLPQIRPAQACSFLPPGPIGKHQLLVALLQFLSANRQMKHDLFPPLYITSIQGPASHGALFQPPSSRSSLCSLNRGAAKHPHHLPRLIFFASLSTKRSTKQHFISASPWF</sequence>
<evidence type="ECO:0000313" key="1">
    <source>
        <dbReference type="EMBL" id="PVH47962.1"/>
    </source>
</evidence>
<name>A0A2T8JDG2_9POAL</name>
<dbReference type="AlphaFoldDB" id="A0A2T8JDG2"/>
<proteinExistence type="predicted"/>
<accession>A0A2T8JDG2</accession>
<dbReference type="Gramene" id="PVH47962">
    <property type="protein sequence ID" value="PVH47962"/>
    <property type="gene ID" value="PAHAL_4G201600"/>
</dbReference>
<reference evidence="1" key="1">
    <citation type="submission" date="2018-04" db="EMBL/GenBank/DDBJ databases">
        <title>WGS assembly of Panicum hallii.</title>
        <authorList>
            <person name="Lovell J."/>
            <person name="Jenkins J."/>
            <person name="Lowry D."/>
            <person name="Mamidi S."/>
            <person name="Sreedasyam A."/>
            <person name="Weng X."/>
            <person name="Barry K."/>
            <person name="Bonette J."/>
            <person name="Campitelli B."/>
            <person name="Daum C."/>
            <person name="Gordon S."/>
            <person name="Gould B."/>
            <person name="Lipzen A."/>
            <person name="Macqueen A."/>
            <person name="Palacio-Mejia J."/>
            <person name="Plott C."/>
            <person name="Shakirov E."/>
            <person name="Shu S."/>
            <person name="Yoshinaga Y."/>
            <person name="Zane M."/>
            <person name="Rokhsar D."/>
            <person name="Grimwood J."/>
            <person name="Schmutz J."/>
            <person name="Juenger T."/>
        </authorList>
    </citation>
    <scope>NUCLEOTIDE SEQUENCE [LARGE SCALE GENOMIC DNA]</scope>
    <source>
        <strain evidence="1">FIL2</strain>
    </source>
</reference>
<dbReference type="Proteomes" id="UP000243499">
    <property type="component" value="Chromosome 4"/>
</dbReference>
<gene>
    <name evidence="1" type="ORF">PAHAL_4G201600</name>
</gene>
<dbReference type="EMBL" id="CM008049">
    <property type="protein sequence ID" value="PVH47962.1"/>
    <property type="molecule type" value="Genomic_DNA"/>
</dbReference>
<protein>
    <submittedName>
        <fullName evidence="1">Uncharacterized protein</fullName>
    </submittedName>
</protein>
<organism evidence="1">
    <name type="scientific">Panicum hallii</name>
    <dbReference type="NCBI Taxonomy" id="206008"/>
    <lineage>
        <taxon>Eukaryota</taxon>
        <taxon>Viridiplantae</taxon>
        <taxon>Streptophyta</taxon>
        <taxon>Embryophyta</taxon>
        <taxon>Tracheophyta</taxon>
        <taxon>Spermatophyta</taxon>
        <taxon>Magnoliopsida</taxon>
        <taxon>Liliopsida</taxon>
        <taxon>Poales</taxon>
        <taxon>Poaceae</taxon>
        <taxon>PACMAD clade</taxon>
        <taxon>Panicoideae</taxon>
        <taxon>Panicodae</taxon>
        <taxon>Paniceae</taxon>
        <taxon>Panicinae</taxon>
        <taxon>Panicum</taxon>
        <taxon>Panicum sect. Panicum</taxon>
    </lineage>
</organism>